<comment type="caution">
    <text evidence="1">The sequence shown here is derived from an EMBL/GenBank/DDBJ whole genome shotgun (WGS) entry which is preliminary data.</text>
</comment>
<dbReference type="EMBL" id="JBHUIG010000003">
    <property type="protein sequence ID" value="MFD2317638.1"/>
    <property type="molecule type" value="Genomic_DNA"/>
</dbReference>
<sequence length="82" mass="9211">MNIQTPFTLASVYPLGVWRSLGLRLRGLRQFQAFLASSPCAASASSYCFRSPWPVRSLSFLRFGSNPALKPTRMLRAAYLVR</sequence>
<keyword evidence="2" id="KW-1185">Reference proteome</keyword>
<name>A0ABW5EIW5_9BURK</name>
<organism evidence="1 2">
    <name type="scientific">Delftia deserti</name>
    <dbReference type="NCBI Taxonomy" id="1651218"/>
    <lineage>
        <taxon>Bacteria</taxon>
        <taxon>Pseudomonadati</taxon>
        <taxon>Pseudomonadota</taxon>
        <taxon>Betaproteobacteria</taxon>
        <taxon>Burkholderiales</taxon>
        <taxon>Comamonadaceae</taxon>
        <taxon>Delftia</taxon>
    </lineage>
</organism>
<protein>
    <submittedName>
        <fullName evidence="1">DUF1010 domain-containing protein</fullName>
    </submittedName>
</protein>
<accession>A0ABW5EIW5</accession>
<gene>
    <name evidence="1" type="ORF">ACFSPV_02895</name>
</gene>
<dbReference type="RefSeq" id="WP_380104324.1">
    <property type="nucleotide sequence ID" value="NZ_JBHSIH010000001.1"/>
</dbReference>
<dbReference type="InterPro" id="IPR010416">
    <property type="entry name" value="DUF1010"/>
</dbReference>
<dbReference type="Pfam" id="PF06231">
    <property type="entry name" value="DUF1010"/>
    <property type="match status" value="1"/>
</dbReference>
<reference evidence="2" key="1">
    <citation type="journal article" date="2019" name="Int. J. Syst. Evol. Microbiol.">
        <title>The Global Catalogue of Microorganisms (GCM) 10K type strain sequencing project: providing services to taxonomists for standard genome sequencing and annotation.</title>
        <authorList>
            <consortium name="The Broad Institute Genomics Platform"/>
            <consortium name="The Broad Institute Genome Sequencing Center for Infectious Disease"/>
            <person name="Wu L."/>
            <person name="Ma J."/>
        </authorList>
    </citation>
    <scope>NUCLEOTIDE SEQUENCE [LARGE SCALE GENOMIC DNA]</scope>
    <source>
        <strain evidence="2">CCUG 62793</strain>
    </source>
</reference>
<dbReference type="Proteomes" id="UP001597287">
    <property type="component" value="Unassembled WGS sequence"/>
</dbReference>
<evidence type="ECO:0000313" key="2">
    <source>
        <dbReference type="Proteomes" id="UP001597287"/>
    </source>
</evidence>
<proteinExistence type="predicted"/>
<evidence type="ECO:0000313" key="1">
    <source>
        <dbReference type="EMBL" id="MFD2317638.1"/>
    </source>
</evidence>